<name>A0A8D8TBH2_9HEMI</name>
<dbReference type="EMBL" id="HBUF01255004">
    <property type="protein sequence ID" value="CAG6681288.1"/>
    <property type="molecule type" value="Transcribed_RNA"/>
</dbReference>
<organism evidence="1">
    <name type="scientific">Cacopsylla melanoneura</name>
    <dbReference type="NCBI Taxonomy" id="428564"/>
    <lineage>
        <taxon>Eukaryota</taxon>
        <taxon>Metazoa</taxon>
        <taxon>Ecdysozoa</taxon>
        <taxon>Arthropoda</taxon>
        <taxon>Hexapoda</taxon>
        <taxon>Insecta</taxon>
        <taxon>Pterygota</taxon>
        <taxon>Neoptera</taxon>
        <taxon>Paraneoptera</taxon>
        <taxon>Hemiptera</taxon>
        <taxon>Sternorrhyncha</taxon>
        <taxon>Psylloidea</taxon>
        <taxon>Psyllidae</taxon>
        <taxon>Psyllinae</taxon>
        <taxon>Cacopsylla</taxon>
    </lineage>
</organism>
<dbReference type="AlphaFoldDB" id="A0A8D8TBH2"/>
<dbReference type="EMBL" id="HBUF01255002">
    <property type="protein sequence ID" value="CAG6681282.1"/>
    <property type="molecule type" value="Transcribed_RNA"/>
</dbReference>
<reference evidence="1" key="1">
    <citation type="submission" date="2021-05" db="EMBL/GenBank/DDBJ databases">
        <authorList>
            <person name="Alioto T."/>
            <person name="Alioto T."/>
            <person name="Gomez Garrido J."/>
        </authorList>
    </citation>
    <scope>NUCLEOTIDE SEQUENCE</scope>
</reference>
<proteinExistence type="predicted"/>
<accession>A0A8D8TBH2</accession>
<sequence>MVLHITSEDLFLDLKKRINRFDEVKWNDIRNNHLRTIKNDINLWNSSIRNNRIEEIILARLRVGHTRLTHQFLYTKDLRPVCETCTEYLTVKHFFKCKKYKKFRRKTQVSENISVALADNPDKCDSVIKYIKMCNLFSKI</sequence>
<evidence type="ECO:0000313" key="1">
    <source>
        <dbReference type="EMBL" id="CAG6681282.1"/>
    </source>
</evidence>
<protein>
    <submittedName>
        <fullName evidence="1">Uncharacterized protein</fullName>
    </submittedName>
</protein>